<feature type="region of interest" description="Disordered" evidence="1">
    <location>
        <begin position="499"/>
        <end position="527"/>
    </location>
</feature>
<feature type="compositionally biased region" description="Low complexity" evidence="1">
    <location>
        <begin position="629"/>
        <end position="649"/>
    </location>
</feature>
<evidence type="ECO:0000313" key="3">
    <source>
        <dbReference type="Proteomes" id="UP000193922"/>
    </source>
</evidence>
<organism evidence="2 3">
    <name type="scientific">Linderina pennispora</name>
    <dbReference type="NCBI Taxonomy" id="61395"/>
    <lineage>
        <taxon>Eukaryota</taxon>
        <taxon>Fungi</taxon>
        <taxon>Fungi incertae sedis</taxon>
        <taxon>Zoopagomycota</taxon>
        <taxon>Kickxellomycotina</taxon>
        <taxon>Kickxellomycetes</taxon>
        <taxon>Kickxellales</taxon>
        <taxon>Kickxellaceae</taxon>
        <taxon>Linderina</taxon>
    </lineage>
</organism>
<dbReference type="InterPro" id="IPR029005">
    <property type="entry name" value="LIM-bd/SEUSS"/>
</dbReference>
<feature type="region of interest" description="Disordered" evidence="1">
    <location>
        <begin position="294"/>
        <end position="321"/>
    </location>
</feature>
<dbReference type="OrthoDB" id="774557at2759"/>
<dbReference type="EMBL" id="MCFD01000001">
    <property type="protein sequence ID" value="ORX74005.1"/>
    <property type="molecule type" value="Genomic_DNA"/>
</dbReference>
<dbReference type="Proteomes" id="UP000193922">
    <property type="component" value="Unassembled WGS sequence"/>
</dbReference>
<feature type="region of interest" description="Disordered" evidence="1">
    <location>
        <begin position="1"/>
        <end position="20"/>
    </location>
</feature>
<evidence type="ECO:0000313" key="2">
    <source>
        <dbReference type="EMBL" id="ORX74005.1"/>
    </source>
</evidence>
<proteinExistence type="predicted"/>
<dbReference type="STRING" id="61395.A0A1Y1WKW2"/>
<dbReference type="AlphaFoldDB" id="A0A1Y1WKW2"/>
<dbReference type="RefSeq" id="XP_040747216.1">
    <property type="nucleotide sequence ID" value="XM_040889985.1"/>
</dbReference>
<evidence type="ECO:0008006" key="4">
    <source>
        <dbReference type="Google" id="ProtNLM"/>
    </source>
</evidence>
<protein>
    <recommendedName>
        <fullName evidence="4">LIM-domain binding protein-domain-containing protein</fullName>
    </recommendedName>
</protein>
<name>A0A1Y1WKW2_9FUNG</name>
<sequence length="649" mass="68275">MSLPLNLDGPPAGGQTQTGNTAMNPIAYHLGQGAGMFSAGTLPPGMLANGIGQVAHGAAPMPQSQQQSTATLMQQQHQQHQQQQQLLGSVNGGWAFHAGAGVAQPGMVQQQNPLLAQIAMAQQGETQVPTAAMMAAAAASGQLPYTLMAQLQRQQHLADSTAPGTVSSAASAALSTPALATAGLPLMPQTVPGVPAASPALSTATRKSKGSPRISKRAPKESKRKAAAKKDSEAMPPPAGKRSVPPTTKRSRTMPVVPQQLAVDTSAPGGVLASGAMLPPAMPMSAGVGGLRASNPLAQQPQQSQQIPQALSRTSSRPPVVPMAPAPSLPRLTAQQVLGSGIERLLSFHSRLSAGAGTQTEGFWQAAIRDHFTGRANIRMDLGQQAYDMPIETAARFYHQLFTEGNATAIHVALGDASVHLVDRASSIVAFHGVLVTTAYANGRRVVETGDLRVIFDPAFSIHLWAFSAADSTILLPRKRPSGADDAMTRSADATIMRNLAWPRELPPPRRRKSAHGKQPPDECSLPPCSMQHLEMANIMYLLRDLVALQMQFPHEDNVLAKWAEIVGPEPYVPPASAAKLPLPPLPQQTEKKPRIRRKSVPAIAPAKPPDFQQSCSPIPETIPVVPIKSKSSVTSTATASSSRAAPKK</sequence>
<comment type="caution">
    <text evidence="2">The sequence shown here is derived from an EMBL/GenBank/DDBJ whole genome shotgun (WGS) entry which is preliminary data.</text>
</comment>
<feature type="compositionally biased region" description="Basic residues" evidence="1">
    <location>
        <begin position="206"/>
        <end position="227"/>
    </location>
</feature>
<reference evidence="2 3" key="1">
    <citation type="submission" date="2016-07" db="EMBL/GenBank/DDBJ databases">
        <title>Pervasive Adenine N6-methylation of Active Genes in Fungi.</title>
        <authorList>
            <consortium name="DOE Joint Genome Institute"/>
            <person name="Mondo S.J."/>
            <person name="Dannebaum R.O."/>
            <person name="Kuo R.C."/>
            <person name="Labutti K."/>
            <person name="Haridas S."/>
            <person name="Kuo A."/>
            <person name="Salamov A."/>
            <person name="Ahrendt S.R."/>
            <person name="Lipzen A."/>
            <person name="Sullivan W."/>
            <person name="Andreopoulos W.B."/>
            <person name="Clum A."/>
            <person name="Lindquist E."/>
            <person name="Daum C."/>
            <person name="Ramamoorthy G.K."/>
            <person name="Gryganskyi A."/>
            <person name="Culley D."/>
            <person name="Magnuson J.K."/>
            <person name="James T.Y."/>
            <person name="O'Malley M.A."/>
            <person name="Stajich J.E."/>
            <person name="Spatafora J.W."/>
            <person name="Visel A."/>
            <person name="Grigoriev I.V."/>
        </authorList>
    </citation>
    <scope>NUCLEOTIDE SEQUENCE [LARGE SCALE GENOMIC DNA]</scope>
    <source>
        <strain evidence="2 3">ATCC 12442</strain>
    </source>
</reference>
<dbReference type="GeneID" id="63806633"/>
<accession>A0A1Y1WKW2</accession>
<gene>
    <name evidence="2" type="ORF">DL89DRAFT_289670</name>
</gene>
<keyword evidence="3" id="KW-1185">Reference proteome</keyword>
<dbReference type="Pfam" id="PF01803">
    <property type="entry name" value="LIM_bind"/>
    <property type="match status" value="1"/>
</dbReference>
<feature type="region of interest" description="Disordered" evidence="1">
    <location>
        <begin position="195"/>
        <end position="253"/>
    </location>
</feature>
<evidence type="ECO:0000256" key="1">
    <source>
        <dbReference type="SAM" id="MobiDB-lite"/>
    </source>
</evidence>
<feature type="compositionally biased region" description="Low complexity" evidence="1">
    <location>
        <begin position="294"/>
        <end position="312"/>
    </location>
</feature>
<feature type="region of interest" description="Disordered" evidence="1">
    <location>
        <begin position="578"/>
        <end position="649"/>
    </location>
</feature>